<reference evidence="12 13" key="1">
    <citation type="submission" date="2020-08" db="EMBL/GenBank/DDBJ databases">
        <title>Genomic Encyclopedia of Type Strains, Phase IV (KMG-IV): sequencing the most valuable type-strain genomes for metagenomic binning, comparative biology and taxonomic classification.</title>
        <authorList>
            <person name="Goeker M."/>
        </authorList>
    </citation>
    <scope>NUCLEOTIDE SEQUENCE [LARGE SCALE GENOMIC DNA]</scope>
    <source>
        <strain evidence="12 13">DSM 5895</strain>
    </source>
</reference>
<organism evidence="12 13">
    <name type="scientific">Ancylobacter tetraedralis</name>
    <dbReference type="NCBI Taxonomy" id="217068"/>
    <lineage>
        <taxon>Bacteria</taxon>
        <taxon>Pseudomonadati</taxon>
        <taxon>Pseudomonadota</taxon>
        <taxon>Alphaproteobacteria</taxon>
        <taxon>Hyphomicrobiales</taxon>
        <taxon>Xanthobacteraceae</taxon>
        <taxon>Ancylobacter</taxon>
    </lineage>
</organism>
<dbReference type="PANTHER" id="PTHR11070">
    <property type="entry name" value="UVRD / RECB / PCRA DNA HELICASE FAMILY MEMBER"/>
    <property type="match status" value="1"/>
</dbReference>
<evidence type="ECO:0000256" key="3">
    <source>
        <dbReference type="ARBA" id="ARBA00022806"/>
    </source>
</evidence>
<protein>
    <recommendedName>
        <fullName evidence="7">DNA 3'-5' helicase</fullName>
        <ecNumber evidence="7">5.6.2.4</ecNumber>
    </recommendedName>
    <alternativeName>
        <fullName evidence="8">DNA 3'-5' helicase II</fullName>
    </alternativeName>
</protein>
<dbReference type="Pfam" id="PF13361">
    <property type="entry name" value="UvrD_C"/>
    <property type="match status" value="1"/>
</dbReference>
<accession>A0A839ZGP3</accession>
<evidence type="ECO:0000256" key="8">
    <source>
        <dbReference type="ARBA" id="ARBA00034923"/>
    </source>
</evidence>
<evidence type="ECO:0000313" key="13">
    <source>
        <dbReference type="Proteomes" id="UP000533469"/>
    </source>
</evidence>
<dbReference type="RefSeq" id="WP_183191944.1">
    <property type="nucleotide sequence ID" value="NZ_JACICD010000014.1"/>
</dbReference>
<dbReference type="PANTHER" id="PTHR11070:SF2">
    <property type="entry name" value="ATP-DEPENDENT DNA HELICASE SRS2"/>
    <property type="match status" value="1"/>
</dbReference>
<keyword evidence="2 10" id="KW-0378">Hydrolase</keyword>
<dbReference type="AlphaFoldDB" id="A0A839ZGP3"/>
<dbReference type="InterPro" id="IPR000212">
    <property type="entry name" value="DNA_helicase_UvrD/REP"/>
</dbReference>
<keyword evidence="5" id="KW-0413">Isomerase</keyword>
<keyword evidence="4 10" id="KW-0067">ATP-binding</keyword>
<comment type="caution">
    <text evidence="12">The sequence shown here is derived from an EMBL/GenBank/DDBJ whole genome shotgun (WGS) entry which is preliminary data.</text>
</comment>
<gene>
    <name evidence="12" type="ORF">FHS55_004376</name>
</gene>
<dbReference type="GO" id="GO:0005524">
    <property type="term" value="F:ATP binding"/>
    <property type="evidence" value="ECO:0007669"/>
    <property type="project" value="UniProtKB-UniRule"/>
</dbReference>
<evidence type="ECO:0000256" key="7">
    <source>
        <dbReference type="ARBA" id="ARBA00034808"/>
    </source>
</evidence>
<evidence type="ECO:0000256" key="2">
    <source>
        <dbReference type="ARBA" id="ARBA00022801"/>
    </source>
</evidence>
<keyword evidence="1 10" id="KW-0547">Nucleotide-binding</keyword>
<dbReference type="PROSITE" id="PS51257">
    <property type="entry name" value="PROKAR_LIPOPROTEIN"/>
    <property type="match status" value="1"/>
</dbReference>
<dbReference type="Proteomes" id="UP000533469">
    <property type="component" value="Unassembled WGS sequence"/>
</dbReference>
<dbReference type="GO" id="GO:0003677">
    <property type="term" value="F:DNA binding"/>
    <property type="evidence" value="ECO:0007669"/>
    <property type="project" value="InterPro"/>
</dbReference>
<proteinExistence type="predicted"/>
<dbReference type="InterPro" id="IPR027417">
    <property type="entry name" value="P-loop_NTPase"/>
</dbReference>
<dbReference type="EMBL" id="JACICD010000014">
    <property type="protein sequence ID" value="MBB3773732.1"/>
    <property type="molecule type" value="Genomic_DNA"/>
</dbReference>
<feature type="domain" description="UvrD-like helicase ATP-binding" evidence="11">
    <location>
        <begin position="5"/>
        <end position="277"/>
    </location>
</feature>
<dbReference type="GO" id="GO:0043138">
    <property type="term" value="F:3'-5' DNA helicase activity"/>
    <property type="evidence" value="ECO:0007669"/>
    <property type="project" value="UniProtKB-EC"/>
</dbReference>
<dbReference type="SUPFAM" id="SSF52540">
    <property type="entry name" value="P-loop containing nucleoside triphosphate hydrolases"/>
    <property type="match status" value="1"/>
</dbReference>
<feature type="binding site" evidence="10">
    <location>
        <begin position="26"/>
        <end position="33"/>
    </location>
    <ligand>
        <name>ATP</name>
        <dbReference type="ChEBI" id="CHEBI:30616"/>
    </ligand>
</feature>
<keyword evidence="3 10" id="KW-0347">Helicase</keyword>
<comment type="catalytic activity">
    <reaction evidence="9">
        <text>ATP + H2O = ADP + phosphate + H(+)</text>
        <dbReference type="Rhea" id="RHEA:13065"/>
        <dbReference type="ChEBI" id="CHEBI:15377"/>
        <dbReference type="ChEBI" id="CHEBI:15378"/>
        <dbReference type="ChEBI" id="CHEBI:30616"/>
        <dbReference type="ChEBI" id="CHEBI:43474"/>
        <dbReference type="ChEBI" id="CHEBI:456216"/>
        <dbReference type="EC" id="5.6.2.4"/>
    </reaction>
</comment>
<evidence type="ECO:0000256" key="10">
    <source>
        <dbReference type="PROSITE-ProRule" id="PRU00560"/>
    </source>
</evidence>
<evidence type="ECO:0000259" key="11">
    <source>
        <dbReference type="PROSITE" id="PS51198"/>
    </source>
</evidence>
<dbReference type="Pfam" id="PF00580">
    <property type="entry name" value="UvrD-helicase"/>
    <property type="match status" value="1"/>
</dbReference>
<evidence type="ECO:0000256" key="4">
    <source>
        <dbReference type="ARBA" id="ARBA00022840"/>
    </source>
</evidence>
<name>A0A839ZGP3_9HYPH</name>
<dbReference type="Gene3D" id="3.40.50.300">
    <property type="entry name" value="P-loop containing nucleotide triphosphate hydrolases"/>
    <property type="match status" value="2"/>
</dbReference>
<dbReference type="GO" id="GO:0016787">
    <property type="term" value="F:hydrolase activity"/>
    <property type="evidence" value="ECO:0007669"/>
    <property type="project" value="UniProtKB-UniRule"/>
</dbReference>
<evidence type="ECO:0000256" key="6">
    <source>
        <dbReference type="ARBA" id="ARBA00034617"/>
    </source>
</evidence>
<evidence type="ECO:0000256" key="5">
    <source>
        <dbReference type="ARBA" id="ARBA00023235"/>
    </source>
</evidence>
<sequence>MSTKPFTPTDQQKLIIAHGGSAFIAACPGAGKTRVMVERARSSLSGPGTGRGVAFLSFTLAAVSELEDRLRREGLIDTPPFPHFIGTFDSFLWQLLIAPFGIDGCAEKPRLIPDKDARDVQPYDRAQILKLECFDRTTGAAVEDKLRRANFRGSVKAHETAARNLRKGLLERGELDFADAREIALARLRDPACGAVLAPALAGRFQELVVDEAQDCNPVDLEIITWFRNAGTPVKVICDPNQAIYGFRGGVTRELTAFAATFIADERMPMSGNFRSSQHIARAVVALRPPSQRAVVDDALGEFRDEPTPVQILSYPSKGGVPAAIGVKFRQLTDFMGLVAEDCPVVAATRRTAANALGHPPDGGVQDLSYRLAVAVSDFHFSFELGGRKEALEAIHRIMLQVGGRLGAKTYYQHLSETGTEAHNWRPEALAVADALRFTAERFGTAQLWLDEARRLLEPLLPAEGGTIKQKLRWNDGLAAALAANPTGGHPARTIHSVKGMEFPAVCVVMTTATAKRILDTLSAVAAGDDNEDARKIYVGASRAQRLLMIALPSTQADRLRSLMIGLGAGVVVTQL</sequence>
<dbReference type="EC" id="5.6.2.4" evidence="7"/>
<evidence type="ECO:0000256" key="1">
    <source>
        <dbReference type="ARBA" id="ARBA00022741"/>
    </source>
</evidence>
<comment type="catalytic activity">
    <reaction evidence="6">
        <text>Couples ATP hydrolysis with the unwinding of duplex DNA by translocating in the 3'-5' direction.</text>
        <dbReference type="EC" id="5.6.2.4"/>
    </reaction>
</comment>
<dbReference type="GO" id="GO:0000725">
    <property type="term" value="P:recombinational repair"/>
    <property type="evidence" value="ECO:0007669"/>
    <property type="project" value="TreeGrafter"/>
</dbReference>
<dbReference type="InterPro" id="IPR014016">
    <property type="entry name" value="UvrD-like_ATP-bd"/>
</dbReference>
<evidence type="ECO:0000313" key="12">
    <source>
        <dbReference type="EMBL" id="MBB3773732.1"/>
    </source>
</evidence>
<dbReference type="InterPro" id="IPR014017">
    <property type="entry name" value="DNA_helicase_UvrD-like_C"/>
</dbReference>
<dbReference type="PROSITE" id="PS51198">
    <property type="entry name" value="UVRD_HELICASE_ATP_BIND"/>
    <property type="match status" value="1"/>
</dbReference>
<keyword evidence="13" id="KW-1185">Reference proteome</keyword>
<evidence type="ECO:0000256" key="9">
    <source>
        <dbReference type="ARBA" id="ARBA00048988"/>
    </source>
</evidence>